<protein>
    <submittedName>
        <fullName evidence="2">Uncharacterized protein</fullName>
    </submittedName>
</protein>
<keyword evidence="3" id="KW-1185">Reference proteome</keyword>
<feature type="compositionally biased region" description="Acidic residues" evidence="1">
    <location>
        <begin position="27"/>
        <end position="49"/>
    </location>
</feature>
<evidence type="ECO:0000313" key="3">
    <source>
        <dbReference type="Proteomes" id="UP000078576"/>
    </source>
</evidence>
<reference evidence="3" key="1">
    <citation type="submission" date="2014-12" db="EMBL/GenBank/DDBJ databases">
        <title>Genome Sequence of Valsa Canker Pathogens Uncovers a Specific Adaption of Colonization on Woody Bark.</title>
        <authorList>
            <person name="Yin Z."/>
            <person name="Liu H."/>
            <person name="Gao X."/>
            <person name="Li Z."/>
            <person name="Song N."/>
            <person name="Ke X."/>
            <person name="Dai Q."/>
            <person name="Wu Y."/>
            <person name="Sun Y."/>
            <person name="Xu J.-R."/>
            <person name="Kang Z.K."/>
            <person name="Wang L."/>
            <person name="Huang L."/>
        </authorList>
    </citation>
    <scope>NUCLEOTIDE SEQUENCE [LARGE SCALE GENOMIC DNA]</scope>
    <source>
        <strain evidence="3">SXYL134</strain>
    </source>
</reference>
<dbReference type="AlphaFoldDB" id="A0A194V681"/>
<accession>A0A194V681</accession>
<proteinExistence type="predicted"/>
<feature type="region of interest" description="Disordered" evidence="1">
    <location>
        <begin position="1"/>
        <end position="53"/>
    </location>
</feature>
<feature type="region of interest" description="Disordered" evidence="1">
    <location>
        <begin position="123"/>
        <end position="182"/>
    </location>
</feature>
<evidence type="ECO:0000313" key="2">
    <source>
        <dbReference type="EMBL" id="KUI59472.1"/>
    </source>
</evidence>
<organism evidence="2 3">
    <name type="scientific">Cytospora mali</name>
    <name type="common">Apple Valsa canker fungus</name>
    <name type="synonym">Valsa mali</name>
    <dbReference type="NCBI Taxonomy" id="578113"/>
    <lineage>
        <taxon>Eukaryota</taxon>
        <taxon>Fungi</taxon>
        <taxon>Dikarya</taxon>
        <taxon>Ascomycota</taxon>
        <taxon>Pezizomycotina</taxon>
        <taxon>Sordariomycetes</taxon>
        <taxon>Sordariomycetidae</taxon>
        <taxon>Diaporthales</taxon>
        <taxon>Cytosporaceae</taxon>
        <taxon>Cytospora</taxon>
    </lineage>
</organism>
<gene>
    <name evidence="2" type="ORF">VP1G_11087</name>
</gene>
<sequence>MGDRVVEGTATLAAEEAPLGLTGEVTTAEEEEAEETASGATEEEEEEPAGAELAPEGLTVVTTGLMVEEVTVERAGQLVTVAAHEVMAVGGVVSEGGVDGPGVLAEGVVDTAWECLQSGGSGTLEQLDGDGTGVGRGVVPGDGVGRTGGNDLVLGGGQDSIEPSGLSQDGRDPGEEGSGRHNDTHFESWLVFVVVY</sequence>
<dbReference type="Proteomes" id="UP000078576">
    <property type="component" value="Unassembled WGS sequence"/>
</dbReference>
<evidence type="ECO:0000256" key="1">
    <source>
        <dbReference type="SAM" id="MobiDB-lite"/>
    </source>
</evidence>
<name>A0A194V681_CYTMA</name>
<feature type="compositionally biased region" description="Gly residues" evidence="1">
    <location>
        <begin position="130"/>
        <end position="158"/>
    </location>
</feature>
<dbReference type="EMBL" id="KN714731">
    <property type="protein sequence ID" value="KUI59472.1"/>
    <property type="molecule type" value="Genomic_DNA"/>
</dbReference>
<feature type="compositionally biased region" description="Basic and acidic residues" evidence="1">
    <location>
        <begin position="169"/>
        <end position="182"/>
    </location>
</feature>